<protein>
    <submittedName>
        <fullName evidence="1">Uncharacterized protein</fullName>
    </submittedName>
</protein>
<sequence length="105" mass="11653">MSTRIFWVGAGTSAQGCVQAVNCAHSTIVSKKQYLKSKQLPSLIYHVWARGCRVLICILGGCDMVYEGVSSAEKILLRCVKKKTGEYLVRGIYPIPISFRCDQHS</sequence>
<accession>A0A9P8ZZX3</accession>
<reference evidence="1" key="1">
    <citation type="journal article" date="2021" name="Nat. Commun.">
        <title>Genetic determinants of endophytism in the Arabidopsis root mycobiome.</title>
        <authorList>
            <person name="Mesny F."/>
            <person name="Miyauchi S."/>
            <person name="Thiergart T."/>
            <person name="Pickel B."/>
            <person name="Atanasova L."/>
            <person name="Karlsson M."/>
            <person name="Huettel B."/>
            <person name="Barry K.W."/>
            <person name="Haridas S."/>
            <person name="Chen C."/>
            <person name="Bauer D."/>
            <person name="Andreopoulos W."/>
            <person name="Pangilinan J."/>
            <person name="LaButti K."/>
            <person name="Riley R."/>
            <person name="Lipzen A."/>
            <person name="Clum A."/>
            <person name="Drula E."/>
            <person name="Henrissat B."/>
            <person name="Kohler A."/>
            <person name="Grigoriev I.V."/>
            <person name="Martin F.M."/>
            <person name="Hacquard S."/>
        </authorList>
    </citation>
    <scope>NUCLEOTIDE SEQUENCE</scope>
    <source>
        <strain evidence="1">MPI-SDFR-AT-0073</strain>
    </source>
</reference>
<keyword evidence="2" id="KW-1185">Reference proteome</keyword>
<comment type="caution">
    <text evidence="1">The sequence shown here is derived from an EMBL/GenBank/DDBJ whole genome shotgun (WGS) entry which is preliminary data.</text>
</comment>
<dbReference type="PROSITE" id="PS51257">
    <property type="entry name" value="PROKAR_LIPOPROTEIN"/>
    <property type="match status" value="1"/>
</dbReference>
<evidence type="ECO:0000313" key="2">
    <source>
        <dbReference type="Proteomes" id="UP000758603"/>
    </source>
</evidence>
<organism evidence="1 2">
    <name type="scientific">Truncatella angustata</name>
    <dbReference type="NCBI Taxonomy" id="152316"/>
    <lineage>
        <taxon>Eukaryota</taxon>
        <taxon>Fungi</taxon>
        <taxon>Dikarya</taxon>
        <taxon>Ascomycota</taxon>
        <taxon>Pezizomycotina</taxon>
        <taxon>Sordariomycetes</taxon>
        <taxon>Xylariomycetidae</taxon>
        <taxon>Amphisphaeriales</taxon>
        <taxon>Sporocadaceae</taxon>
        <taxon>Truncatella</taxon>
    </lineage>
</organism>
<dbReference type="Proteomes" id="UP000758603">
    <property type="component" value="Unassembled WGS sequence"/>
</dbReference>
<proteinExistence type="predicted"/>
<dbReference type="AlphaFoldDB" id="A0A9P8ZZX3"/>
<evidence type="ECO:0000313" key="1">
    <source>
        <dbReference type="EMBL" id="KAH6655525.1"/>
    </source>
</evidence>
<dbReference type="EMBL" id="JAGPXC010000003">
    <property type="protein sequence ID" value="KAH6655525.1"/>
    <property type="molecule type" value="Genomic_DNA"/>
</dbReference>
<dbReference type="GeneID" id="70124569"/>
<gene>
    <name evidence="1" type="ORF">BKA67DRAFT_240225</name>
</gene>
<name>A0A9P8ZZX3_9PEZI</name>
<dbReference type="RefSeq" id="XP_045959790.1">
    <property type="nucleotide sequence ID" value="XM_046095676.1"/>
</dbReference>